<evidence type="ECO:0000256" key="3">
    <source>
        <dbReference type="ARBA" id="ARBA00022896"/>
    </source>
</evidence>
<evidence type="ECO:0000256" key="2">
    <source>
        <dbReference type="ARBA" id="ARBA00022723"/>
    </source>
</evidence>
<evidence type="ECO:0000259" key="7">
    <source>
        <dbReference type="PROSITE" id="PS51471"/>
    </source>
</evidence>
<accession>A0A6N7PUF0</accession>
<proteinExistence type="predicted"/>
<comment type="caution">
    <text evidence="8">The sequence shown here is derived from an EMBL/GenBank/DDBJ whole genome shotgun (WGS) entry which is preliminary data.</text>
</comment>
<sequence length="192" mass="22126">MNTIEKRLLSSDRELFTLSNVLRPAECAELIQRAEAHGFSDAPITVGANKFMMAPDIRNNRRVMQDDPALAAKLWPRISAYVPSQLGVYRPVGLNERFRYYRYTPGQQFDWHRDGAFLRSQEEQSLLTLIFYLNDDCVGGTTDFMFVTDDELRVTPQRGMALVFSHPLYHRGAPVIEGTKYVLRTDVMYRRG</sequence>
<dbReference type="InterPro" id="IPR045054">
    <property type="entry name" value="P4HA-like"/>
</dbReference>
<dbReference type="Proteomes" id="UP000440224">
    <property type="component" value="Unassembled WGS sequence"/>
</dbReference>
<dbReference type="GO" id="GO:0004656">
    <property type="term" value="F:procollagen-proline 4-dioxygenase activity"/>
    <property type="evidence" value="ECO:0007669"/>
    <property type="project" value="TreeGrafter"/>
</dbReference>
<dbReference type="InterPro" id="IPR044862">
    <property type="entry name" value="Pro_4_hyd_alph_FE2OG_OXY"/>
</dbReference>
<comment type="cofactor">
    <cofactor evidence="1">
        <name>L-ascorbate</name>
        <dbReference type="ChEBI" id="CHEBI:38290"/>
    </cofactor>
</comment>
<evidence type="ECO:0000256" key="4">
    <source>
        <dbReference type="ARBA" id="ARBA00022964"/>
    </source>
</evidence>
<protein>
    <submittedName>
        <fullName evidence="8">2OG-Fe(II) oxygenase</fullName>
    </submittedName>
</protein>
<evidence type="ECO:0000256" key="6">
    <source>
        <dbReference type="ARBA" id="ARBA00023004"/>
    </source>
</evidence>
<evidence type="ECO:0000256" key="5">
    <source>
        <dbReference type="ARBA" id="ARBA00023002"/>
    </source>
</evidence>
<dbReference type="GO" id="GO:0005506">
    <property type="term" value="F:iron ion binding"/>
    <property type="evidence" value="ECO:0007669"/>
    <property type="project" value="InterPro"/>
</dbReference>
<gene>
    <name evidence="8" type="ORF">GF068_28665</name>
</gene>
<reference evidence="8 9" key="1">
    <citation type="submission" date="2019-10" db="EMBL/GenBank/DDBJ databases">
        <title>A soil myxobacterium in the family Polyangiaceae.</title>
        <authorList>
            <person name="Li Y."/>
            <person name="Wang J."/>
        </authorList>
    </citation>
    <scope>NUCLEOTIDE SEQUENCE [LARGE SCALE GENOMIC DNA]</scope>
    <source>
        <strain evidence="8 9">DSM 14734</strain>
    </source>
</reference>
<dbReference type="EMBL" id="WJIE01000009">
    <property type="protein sequence ID" value="MRG95862.1"/>
    <property type="molecule type" value="Genomic_DNA"/>
</dbReference>
<dbReference type="Pfam" id="PF13640">
    <property type="entry name" value="2OG-FeII_Oxy_3"/>
    <property type="match status" value="1"/>
</dbReference>
<dbReference type="Gene3D" id="2.60.120.620">
    <property type="entry name" value="q2cbj1_9rhob like domain"/>
    <property type="match status" value="1"/>
</dbReference>
<dbReference type="PROSITE" id="PS51471">
    <property type="entry name" value="FE2OG_OXY"/>
    <property type="match status" value="1"/>
</dbReference>
<dbReference type="RefSeq" id="WP_153822677.1">
    <property type="nucleotide sequence ID" value="NZ_WJIE01000009.1"/>
</dbReference>
<dbReference type="SUPFAM" id="SSF51197">
    <property type="entry name" value="Clavaminate synthase-like"/>
    <property type="match status" value="1"/>
</dbReference>
<dbReference type="PANTHER" id="PTHR10869:SF246">
    <property type="entry name" value="TRANSMEMBRANE PROLYL 4-HYDROXYLASE"/>
    <property type="match status" value="1"/>
</dbReference>
<keyword evidence="6" id="KW-0408">Iron</keyword>
<name>A0A6N7PUF0_9BACT</name>
<dbReference type="InterPro" id="IPR005123">
    <property type="entry name" value="Oxoglu/Fe-dep_dioxygenase_dom"/>
</dbReference>
<keyword evidence="3" id="KW-0847">Vitamin C</keyword>
<evidence type="ECO:0000313" key="9">
    <source>
        <dbReference type="Proteomes" id="UP000440224"/>
    </source>
</evidence>
<feature type="domain" description="Fe2OG dioxygenase" evidence="7">
    <location>
        <begin position="90"/>
        <end position="189"/>
    </location>
</feature>
<keyword evidence="2" id="KW-0479">Metal-binding</keyword>
<dbReference type="AlphaFoldDB" id="A0A6N7PUF0"/>
<dbReference type="SMART" id="SM00702">
    <property type="entry name" value="P4Hc"/>
    <property type="match status" value="1"/>
</dbReference>
<dbReference type="PANTHER" id="PTHR10869">
    <property type="entry name" value="PROLYL 4-HYDROXYLASE ALPHA SUBUNIT"/>
    <property type="match status" value="1"/>
</dbReference>
<dbReference type="InterPro" id="IPR006620">
    <property type="entry name" value="Pro_4_hyd_alph"/>
</dbReference>
<keyword evidence="9" id="KW-1185">Reference proteome</keyword>
<evidence type="ECO:0000256" key="1">
    <source>
        <dbReference type="ARBA" id="ARBA00001961"/>
    </source>
</evidence>
<dbReference type="OrthoDB" id="269774at2"/>
<keyword evidence="4" id="KW-0223">Dioxygenase</keyword>
<evidence type="ECO:0000313" key="8">
    <source>
        <dbReference type="EMBL" id="MRG95862.1"/>
    </source>
</evidence>
<keyword evidence="5" id="KW-0560">Oxidoreductase</keyword>
<dbReference type="GO" id="GO:0031418">
    <property type="term" value="F:L-ascorbic acid binding"/>
    <property type="evidence" value="ECO:0007669"/>
    <property type="project" value="UniProtKB-KW"/>
</dbReference>
<organism evidence="8 9">
    <name type="scientific">Polyangium spumosum</name>
    <dbReference type="NCBI Taxonomy" id="889282"/>
    <lineage>
        <taxon>Bacteria</taxon>
        <taxon>Pseudomonadati</taxon>
        <taxon>Myxococcota</taxon>
        <taxon>Polyangia</taxon>
        <taxon>Polyangiales</taxon>
        <taxon>Polyangiaceae</taxon>
        <taxon>Polyangium</taxon>
    </lineage>
</organism>